<proteinExistence type="inferred from homology"/>
<gene>
    <name evidence="9" type="ORF">U9M48_013939</name>
</gene>
<dbReference type="AlphaFoldDB" id="A0AAQ3T1F9"/>
<keyword evidence="7" id="KW-0539">Nucleus</keyword>
<name>A0AAQ3T1F9_PASNO</name>
<reference evidence="9 10" key="1">
    <citation type="submission" date="2024-02" db="EMBL/GenBank/DDBJ databases">
        <title>High-quality chromosome-scale genome assembly of Pensacola bahiagrass (Paspalum notatum Flugge var. saurae).</title>
        <authorList>
            <person name="Vega J.M."/>
            <person name="Podio M."/>
            <person name="Orjuela J."/>
            <person name="Siena L.A."/>
            <person name="Pessino S.C."/>
            <person name="Combes M.C."/>
            <person name="Mariac C."/>
            <person name="Albertini E."/>
            <person name="Pupilli F."/>
            <person name="Ortiz J.P.A."/>
            <person name="Leblanc O."/>
        </authorList>
    </citation>
    <scope>NUCLEOTIDE SEQUENCE [LARGE SCALE GENOMIC DNA]</scope>
    <source>
        <strain evidence="9">R1</strain>
        <tissue evidence="9">Leaf</tissue>
    </source>
</reference>
<organism evidence="9 10">
    <name type="scientific">Paspalum notatum var. saurae</name>
    <dbReference type="NCBI Taxonomy" id="547442"/>
    <lineage>
        <taxon>Eukaryota</taxon>
        <taxon>Viridiplantae</taxon>
        <taxon>Streptophyta</taxon>
        <taxon>Embryophyta</taxon>
        <taxon>Tracheophyta</taxon>
        <taxon>Spermatophyta</taxon>
        <taxon>Magnoliopsida</taxon>
        <taxon>Liliopsida</taxon>
        <taxon>Poales</taxon>
        <taxon>Poaceae</taxon>
        <taxon>PACMAD clade</taxon>
        <taxon>Panicoideae</taxon>
        <taxon>Andropogonodae</taxon>
        <taxon>Paspaleae</taxon>
        <taxon>Paspalinae</taxon>
        <taxon>Paspalum</taxon>
    </lineage>
</organism>
<evidence type="ECO:0000259" key="8">
    <source>
        <dbReference type="Pfam" id="PF13359"/>
    </source>
</evidence>
<protein>
    <recommendedName>
        <fullName evidence="8">DDE Tnp4 domain-containing protein</fullName>
    </recommendedName>
</protein>
<evidence type="ECO:0000256" key="2">
    <source>
        <dbReference type="ARBA" id="ARBA00004123"/>
    </source>
</evidence>
<evidence type="ECO:0000313" key="9">
    <source>
        <dbReference type="EMBL" id="WVZ64429.1"/>
    </source>
</evidence>
<evidence type="ECO:0000256" key="4">
    <source>
        <dbReference type="ARBA" id="ARBA00022722"/>
    </source>
</evidence>
<keyword evidence="5" id="KW-0479">Metal-binding</keyword>
<dbReference type="InterPro" id="IPR045249">
    <property type="entry name" value="HARBI1-like"/>
</dbReference>
<comment type="similarity">
    <text evidence="3">Belongs to the HARBI1 family.</text>
</comment>
<dbReference type="GO" id="GO:0004518">
    <property type="term" value="F:nuclease activity"/>
    <property type="evidence" value="ECO:0007669"/>
    <property type="project" value="UniProtKB-KW"/>
</dbReference>
<keyword evidence="10" id="KW-1185">Reference proteome</keyword>
<dbReference type="EMBL" id="CP144747">
    <property type="protein sequence ID" value="WVZ64429.1"/>
    <property type="molecule type" value="Genomic_DNA"/>
</dbReference>
<dbReference type="Proteomes" id="UP001341281">
    <property type="component" value="Chromosome 03"/>
</dbReference>
<evidence type="ECO:0000313" key="10">
    <source>
        <dbReference type="Proteomes" id="UP001341281"/>
    </source>
</evidence>
<evidence type="ECO:0000256" key="5">
    <source>
        <dbReference type="ARBA" id="ARBA00022723"/>
    </source>
</evidence>
<keyword evidence="4" id="KW-0540">Nuclease</keyword>
<dbReference type="Pfam" id="PF13359">
    <property type="entry name" value="DDE_Tnp_4"/>
    <property type="match status" value="1"/>
</dbReference>
<comment type="subcellular location">
    <subcellularLocation>
        <location evidence="2">Nucleus</location>
    </subcellularLocation>
</comment>
<comment type="cofactor">
    <cofactor evidence="1">
        <name>a divalent metal cation</name>
        <dbReference type="ChEBI" id="CHEBI:60240"/>
    </cofactor>
</comment>
<feature type="domain" description="DDE Tnp4" evidence="8">
    <location>
        <begin position="31"/>
        <end position="164"/>
    </location>
</feature>
<accession>A0AAQ3T1F9</accession>
<evidence type="ECO:0000256" key="1">
    <source>
        <dbReference type="ARBA" id="ARBA00001968"/>
    </source>
</evidence>
<dbReference type="PANTHER" id="PTHR22930">
    <property type="match status" value="1"/>
</dbReference>
<sequence>MALLPQDPAFKFVHPTLHRFSPYFDGCIGAIDGTHIPVLVVEQEHDYFINRKGFTSQNVLAVCDMDMWFTFAATGKKGAAHDTAVFKEAITKSEHFPHPPRGKYYLVDSGYPLREGYMPPYRKSRYHLKDFETKGPENLNEIFNFHHSSLRNVVERSFGVLKNR</sequence>
<dbReference type="GO" id="GO:0046872">
    <property type="term" value="F:metal ion binding"/>
    <property type="evidence" value="ECO:0007669"/>
    <property type="project" value="UniProtKB-KW"/>
</dbReference>
<dbReference type="GO" id="GO:0005634">
    <property type="term" value="C:nucleus"/>
    <property type="evidence" value="ECO:0007669"/>
    <property type="project" value="UniProtKB-SubCell"/>
</dbReference>
<dbReference type="PANTHER" id="PTHR22930:SF221">
    <property type="entry name" value="NUCLEASE HARBI1"/>
    <property type="match status" value="1"/>
</dbReference>
<evidence type="ECO:0000256" key="7">
    <source>
        <dbReference type="ARBA" id="ARBA00023242"/>
    </source>
</evidence>
<evidence type="ECO:0000256" key="6">
    <source>
        <dbReference type="ARBA" id="ARBA00022801"/>
    </source>
</evidence>
<dbReference type="InterPro" id="IPR027806">
    <property type="entry name" value="HARBI1_dom"/>
</dbReference>
<dbReference type="GO" id="GO:0016787">
    <property type="term" value="F:hydrolase activity"/>
    <property type="evidence" value="ECO:0007669"/>
    <property type="project" value="UniProtKB-KW"/>
</dbReference>
<keyword evidence="6" id="KW-0378">Hydrolase</keyword>
<evidence type="ECO:0000256" key="3">
    <source>
        <dbReference type="ARBA" id="ARBA00006958"/>
    </source>
</evidence>